<dbReference type="Proteomes" id="UP000182149">
    <property type="component" value="Unassembled WGS sequence"/>
</dbReference>
<name>A0A1L8QSF1_9ENTE</name>
<organism evidence="1 2">
    <name type="scientific">Enterococcus aquimarinus</name>
    <dbReference type="NCBI Taxonomy" id="328396"/>
    <lineage>
        <taxon>Bacteria</taxon>
        <taxon>Bacillati</taxon>
        <taxon>Bacillota</taxon>
        <taxon>Bacilli</taxon>
        <taxon>Lactobacillales</taxon>
        <taxon>Enterococcaceae</taxon>
        <taxon>Enterococcus</taxon>
    </lineage>
</organism>
<dbReference type="AlphaFoldDB" id="A0A1L8QSF1"/>
<evidence type="ECO:0000313" key="2">
    <source>
        <dbReference type="Proteomes" id="UP000182149"/>
    </source>
</evidence>
<dbReference type="Pfam" id="PF08843">
    <property type="entry name" value="AbiEii"/>
    <property type="match status" value="1"/>
</dbReference>
<keyword evidence="2" id="KW-1185">Reference proteome</keyword>
<evidence type="ECO:0000313" key="1">
    <source>
        <dbReference type="EMBL" id="OJG10407.1"/>
    </source>
</evidence>
<reference evidence="1 2" key="1">
    <citation type="submission" date="2014-12" db="EMBL/GenBank/DDBJ databases">
        <title>Draft genome sequences of 29 type strains of Enterococci.</title>
        <authorList>
            <person name="Zhong Z."/>
            <person name="Sun Z."/>
            <person name="Liu W."/>
            <person name="Zhang W."/>
            <person name="Zhang H."/>
        </authorList>
    </citation>
    <scope>NUCLEOTIDE SEQUENCE [LARGE SCALE GENOMIC DNA]</scope>
    <source>
        <strain evidence="1 2">DSM 17690</strain>
    </source>
</reference>
<dbReference type="Gene3D" id="3.10.450.620">
    <property type="entry name" value="JHP933, nucleotidyltransferase-like core domain"/>
    <property type="match status" value="1"/>
</dbReference>
<accession>A0A1L8QSF1</accession>
<dbReference type="EMBL" id="JXKD01000008">
    <property type="protein sequence ID" value="OJG10407.1"/>
    <property type="molecule type" value="Genomic_DNA"/>
</dbReference>
<proteinExistence type="predicted"/>
<evidence type="ECO:0008006" key="3">
    <source>
        <dbReference type="Google" id="ProtNLM"/>
    </source>
</evidence>
<sequence>MSTTEKNDTYRIVSEEKKINEAIIEKDYWVVLMLYLLFTESKFKKFFAFKGGTSLSKSYHKIQRFSEDIDLILDWRVLGYKKEEPWEHRSKTGQRKFNDEANEKAAQWISDQLIPELNRLFETLNIKNMRLTISERDPQTIQVFYPNDFNDTSILQEIRLEIGPLAAWTPITNKEVSAYLVEEFPHLFHKKTVTVPTVEAKRTFWEKVTILHKEAHRISTTTPARYSRHYYDIYQLALSEVKIQALDDLNLLTHVVNFKTKFYADNSAKYEDAVPGKIKLLPNEYQIDNLEKDYQLMENMIFGDYPSFNLILAKLKELEIEINGCLN</sequence>
<gene>
    <name evidence="1" type="ORF">RU93_GL002186</name>
</gene>
<comment type="caution">
    <text evidence="1">The sequence shown here is derived from an EMBL/GenBank/DDBJ whole genome shotgun (WGS) entry which is preliminary data.</text>
</comment>
<dbReference type="InterPro" id="IPR014942">
    <property type="entry name" value="AbiEii"/>
</dbReference>
<protein>
    <recommendedName>
        <fullName evidence="3">Nucleotidyl transferase AbiEii/AbiGii toxin family protein</fullName>
    </recommendedName>
</protein>